<dbReference type="Gene3D" id="3.90.640.10">
    <property type="entry name" value="Actin, Chain A, domain 4"/>
    <property type="match status" value="1"/>
</dbReference>
<evidence type="ECO:0000256" key="2">
    <source>
        <dbReference type="ARBA" id="ARBA00022840"/>
    </source>
</evidence>
<dbReference type="STRING" id="97972.A0A2V1DEZ5"/>
<dbReference type="Pfam" id="PF00012">
    <property type="entry name" value="HSP70"/>
    <property type="match status" value="1"/>
</dbReference>
<keyword evidence="2" id="KW-0067">ATP-binding</keyword>
<dbReference type="InterPro" id="IPR043129">
    <property type="entry name" value="ATPase_NBD"/>
</dbReference>
<dbReference type="CDD" id="cd10170">
    <property type="entry name" value="ASKHA_NBD_HSP70"/>
    <property type="match status" value="1"/>
</dbReference>
<reference evidence="3 4" key="1">
    <citation type="journal article" date="2018" name="Sci. Rep.">
        <title>Comparative genomics provides insights into the lifestyle and reveals functional heterogeneity of dark septate endophytic fungi.</title>
        <authorList>
            <person name="Knapp D.G."/>
            <person name="Nemeth J.B."/>
            <person name="Barry K."/>
            <person name="Hainaut M."/>
            <person name="Henrissat B."/>
            <person name="Johnson J."/>
            <person name="Kuo A."/>
            <person name="Lim J.H.P."/>
            <person name="Lipzen A."/>
            <person name="Nolan M."/>
            <person name="Ohm R.A."/>
            <person name="Tamas L."/>
            <person name="Grigoriev I.V."/>
            <person name="Spatafora J.W."/>
            <person name="Nagy L.G."/>
            <person name="Kovacs G.M."/>
        </authorList>
    </citation>
    <scope>NUCLEOTIDE SEQUENCE [LARGE SCALE GENOMIC DNA]</scope>
    <source>
        <strain evidence="3 4">DSE2036</strain>
    </source>
</reference>
<evidence type="ECO:0000313" key="3">
    <source>
        <dbReference type="EMBL" id="PVH96163.1"/>
    </source>
</evidence>
<dbReference type="PANTHER" id="PTHR14187:SF5">
    <property type="entry name" value="HEAT SHOCK 70 KDA PROTEIN 12A"/>
    <property type="match status" value="1"/>
</dbReference>
<dbReference type="PANTHER" id="PTHR14187">
    <property type="entry name" value="ALPHA KINASE/ELONGATION FACTOR 2 KINASE"/>
    <property type="match status" value="1"/>
</dbReference>
<evidence type="ECO:0000313" key="4">
    <source>
        <dbReference type="Proteomes" id="UP000244855"/>
    </source>
</evidence>
<dbReference type="Gene3D" id="3.30.420.40">
    <property type="match status" value="2"/>
</dbReference>
<sequence>MAGGRKAKKPSQLVVGLDFGTTHTGISFAMTGVEKTLSIENWPAYDGSMVNARKTPTHIAYPPGEPHLWGYQVGTNPDLCAWMKYHLDRDSPQTPYDDPGLKQAMEDGLLSLQGTKDPEQVSTDYLREVLKFTVTELKNKLGPNLLKVTSIKWWLAKPAIWGGQAELRLQKIVEDAASGAGFGGSRAQDEFNFVSEPEAAAFSLFGDAEEFKHEFQVGNIILVCDCGGGTVDVAAYRIVRTDPNTEFEEVVRGQGGKCGAAYLDRLFQGLMLRRFGFAYATVKREHKMTGSKFMNHFEVNKRTFEPGVPLVGMPLRMAEVTESSDHYHKRDGEVRLTQDDMESLFNPIIRNIEEMVSKQEQSVLKLRKGRSRAQVTDLLLVGGFARSPYLKSHMEKWCQKRDINLRIPKTRNSWGAVSYGAVLRGLDKTKIEKRIARFHYGIKCNLPYHPRLDLPSDAFEDKFSGKLLAKNCVLWFVKAGTIIGKDMEVEKDSSPPLFRELQNGQRHFEETIVSSGAKDAPRKNTDEVQDVGTLMVRLSRVDLKTFLMKKIKGGEGINFQYKIQQGMGSRQGSLLFRAMTLDGVPLGESVINLPPKGSA</sequence>
<dbReference type="GO" id="GO:0005524">
    <property type="term" value="F:ATP binding"/>
    <property type="evidence" value="ECO:0007669"/>
    <property type="project" value="UniProtKB-KW"/>
</dbReference>
<evidence type="ECO:0000256" key="1">
    <source>
        <dbReference type="ARBA" id="ARBA00022741"/>
    </source>
</evidence>
<organism evidence="3 4">
    <name type="scientific">Periconia macrospinosa</name>
    <dbReference type="NCBI Taxonomy" id="97972"/>
    <lineage>
        <taxon>Eukaryota</taxon>
        <taxon>Fungi</taxon>
        <taxon>Dikarya</taxon>
        <taxon>Ascomycota</taxon>
        <taxon>Pezizomycotina</taxon>
        <taxon>Dothideomycetes</taxon>
        <taxon>Pleosporomycetidae</taxon>
        <taxon>Pleosporales</taxon>
        <taxon>Massarineae</taxon>
        <taxon>Periconiaceae</taxon>
        <taxon>Periconia</taxon>
    </lineage>
</organism>
<dbReference type="Proteomes" id="UP000244855">
    <property type="component" value="Unassembled WGS sequence"/>
</dbReference>
<dbReference type="InterPro" id="IPR013126">
    <property type="entry name" value="Hsp_70_fam"/>
</dbReference>
<name>A0A2V1DEZ5_9PLEO</name>
<dbReference type="GO" id="GO:0140662">
    <property type="term" value="F:ATP-dependent protein folding chaperone"/>
    <property type="evidence" value="ECO:0007669"/>
    <property type="project" value="InterPro"/>
</dbReference>
<dbReference type="SUPFAM" id="SSF53067">
    <property type="entry name" value="Actin-like ATPase domain"/>
    <property type="match status" value="2"/>
</dbReference>
<dbReference type="OrthoDB" id="2963168at2759"/>
<dbReference type="PRINTS" id="PR00301">
    <property type="entry name" value="HEATSHOCK70"/>
</dbReference>
<accession>A0A2V1DEZ5</accession>
<proteinExistence type="predicted"/>
<protein>
    <submittedName>
        <fullName evidence="3">Actin-like ATPase domain-containing protein</fullName>
    </submittedName>
</protein>
<gene>
    <name evidence="3" type="ORF">DM02DRAFT_674986</name>
</gene>
<keyword evidence="1" id="KW-0547">Nucleotide-binding</keyword>
<dbReference type="EMBL" id="KZ805472">
    <property type="protein sequence ID" value="PVH96163.1"/>
    <property type="molecule type" value="Genomic_DNA"/>
</dbReference>
<keyword evidence="4" id="KW-1185">Reference proteome</keyword>
<dbReference type="AlphaFoldDB" id="A0A2V1DEZ5"/>